<reference evidence="1 2" key="1">
    <citation type="submission" date="2018-06" db="EMBL/GenBank/DDBJ databases">
        <title>Draft genome sequence of Burkholderia reimsis strain BE51 isolated from a French agricultural soil.</title>
        <authorList>
            <person name="Esmaeel Q."/>
        </authorList>
    </citation>
    <scope>NUCLEOTIDE SEQUENCE [LARGE SCALE GENOMIC DNA]</scope>
    <source>
        <strain evidence="1 2">BE51</strain>
    </source>
</reference>
<comment type="caution">
    <text evidence="1">The sequence shown here is derived from an EMBL/GenBank/DDBJ whole genome shotgun (WGS) entry which is preliminary data.</text>
</comment>
<evidence type="ECO:0000313" key="1">
    <source>
        <dbReference type="EMBL" id="RBB31694.1"/>
    </source>
</evidence>
<gene>
    <name evidence="1" type="ORF">DPV79_40600</name>
</gene>
<name>A0A365QGB6_9BURK</name>
<evidence type="ECO:0000313" key="2">
    <source>
        <dbReference type="Proteomes" id="UP000252458"/>
    </source>
</evidence>
<proteinExistence type="predicted"/>
<dbReference type="AlphaFoldDB" id="A0A365QGB6"/>
<accession>A0A365QGB6</accession>
<sequence length="66" mass="6989">MALGRQPEVICGTDGERVVALLRAVRPVLQQPAAKVAAQYLGGPVKKHHLAVALDGLASHLPRGMR</sequence>
<keyword evidence="2" id="KW-1185">Reference proteome</keyword>
<organism evidence="1 2">
    <name type="scientific">Burkholderia reimsis</name>
    <dbReference type="NCBI Taxonomy" id="2234132"/>
    <lineage>
        <taxon>Bacteria</taxon>
        <taxon>Pseudomonadati</taxon>
        <taxon>Pseudomonadota</taxon>
        <taxon>Betaproteobacteria</taxon>
        <taxon>Burkholderiales</taxon>
        <taxon>Burkholderiaceae</taxon>
        <taxon>Burkholderia</taxon>
    </lineage>
</organism>
<dbReference type="Proteomes" id="UP000252458">
    <property type="component" value="Unassembled WGS sequence"/>
</dbReference>
<dbReference type="EMBL" id="QMFZ01000079">
    <property type="protein sequence ID" value="RBB31694.1"/>
    <property type="molecule type" value="Genomic_DNA"/>
</dbReference>
<protein>
    <submittedName>
        <fullName evidence="1">Uncharacterized protein</fullName>
    </submittedName>
</protein>